<dbReference type="SUPFAM" id="SSF51556">
    <property type="entry name" value="Metallo-dependent hydrolases"/>
    <property type="match status" value="1"/>
</dbReference>
<dbReference type="EMBL" id="JAFKCZ010000008">
    <property type="protein sequence ID" value="MBN7797519.1"/>
    <property type="molecule type" value="Genomic_DNA"/>
</dbReference>
<dbReference type="PROSITE" id="PS51318">
    <property type="entry name" value="TAT"/>
    <property type="match status" value="1"/>
</dbReference>
<evidence type="ECO:0000313" key="1">
    <source>
        <dbReference type="EMBL" id="MBN7797519.1"/>
    </source>
</evidence>
<dbReference type="GO" id="GO:0006508">
    <property type="term" value="P:proteolysis"/>
    <property type="evidence" value="ECO:0007669"/>
    <property type="project" value="InterPro"/>
</dbReference>
<dbReference type="PROSITE" id="PS51365">
    <property type="entry name" value="RENAL_DIPEPTIDASE_2"/>
    <property type="match status" value="1"/>
</dbReference>
<name>A0A939IJC8_9GAMM</name>
<proteinExistence type="predicted"/>
<dbReference type="Gene3D" id="3.20.20.140">
    <property type="entry name" value="Metal-dependent hydrolases"/>
    <property type="match status" value="1"/>
</dbReference>
<dbReference type="GO" id="GO:0070573">
    <property type="term" value="F:metallodipeptidase activity"/>
    <property type="evidence" value="ECO:0007669"/>
    <property type="project" value="InterPro"/>
</dbReference>
<dbReference type="PANTHER" id="PTHR10443">
    <property type="entry name" value="MICROSOMAL DIPEPTIDASE"/>
    <property type="match status" value="1"/>
</dbReference>
<organism evidence="1 2">
    <name type="scientific">Parahaliea mediterranea</name>
    <dbReference type="NCBI Taxonomy" id="651086"/>
    <lineage>
        <taxon>Bacteria</taxon>
        <taxon>Pseudomonadati</taxon>
        <taxon>Pseudomonadota</taxon>
        <taxon>Gammaproteobacteria</taxon>
        <taxon>Cellvibrionales</taxon>
        <taxon>Halieaceae</taxon>
        <taxon>Parahaliea</taxon>
    </lineage>
</organism>
<dbReference type="Proteomes" id="UP000664303">
    <property type="component" value="Unassembled WGS sequence"/>
</dbReference>
<dbReference type="PANTHER" id="PTHR10443:SF12">
    <property type="entry name" value="DIPEPTIDASE"/>
    <property type="match status" value="1"/>
</dbReference>
<gene>
    <name evidence="1" type="ORF">JYP50_12995</name>
</gene>
<keyword evidence="2" id="KW-1185">Reference proteome</keyword>
<dbReference type="Pfam" id="PF01244">
    <property type="entry name" value="Peptidase_M19"/>
    <property type="match status" value="1"/>
</dbReference>
<sequence>MTDKSLDKPGRRRLLSAAGGALLAAPMLNFGAFRVFAASDIRYSRRAVDLVASTQVIDMLSAPFPFGPMILSAMADEPKRMDGYAVSAEQLQVLLSSGIDVFHTAVGLGAEDAPYFVGRLNALVAEHPEHLRRIDSVADFDDLVKGERLGIIIGIQNADHFREPADVDRYYHLGQRISQLTYNSRNLIGTGATDRSDGGLSDFGVGIVERMNAVGMAVDVSHCGDRTTLDAFAVSKRPVLITHSNARALVDGHVRCKSDEAIRAVGRAGSVMGITGVRNFVRAQEPTTVEHVVDHIDYVARMIGIEHVGIGSDLDMDGYDDLPKPAYDQLKSGYSGRYAFRDKIDVDGFDHPKRTYDLVEAMIRRGYSDSDIRRVLSDNFRRVLGEVWQPA</sequence>
<evidence type="ECO:0000313" key="2">
    <source>
        <dbReference type="Proteomes" id="UP000664303"/>
    </source>
</evidence>
<protein>
    <submittedName>
        <fullName evidence="1">Membrane dipeptidase</fullName>
    </submittedName>
</protein>
<dbReference type="AlphaFoldDB" id="A0A939IJC8"/>
<reference evidence="1" key="1">
    <citation type="submission" date="2021-02" db="EMBL/GenBank/DDBJ databases">
        <title>PHA producing bacteria isolated from coastal sediment in Guangdong, Shenzhen.</title>
        <authorList>
            <person name="Zheng W."/>
            <person name="Yu S."/>
            <person name="Huang Y."/>
        </authorList>
    </citation>
    <scope>NUCLEOTIDE SEQUENCE</scope>
    <source>
        <strain evidence="1">TN14-10</strain>
    </source>
</reference>
<dbReference type="InterPro" id="IPR006311">
    <property type="entry name" value="TAT_signal"/>
</dbReference>
<accession>A0A939IJC8</accession>
<dbReference type="InterPro" id="IPR032466">
    <property type="entry name" value="Metal_Hydrolase"/>
</dbReference>
<comment type="caution">
    <text evidence="1">The sequence shown here is derived from an EMBL/GenBank/DDBJ whole genome shotgun (WGS) entry which is preliminary data.</text>
</comment>
<dbReference type="InterPro" id="IPR008257">
    <property type="entry name" value="Pept_M19"/>
</dbReference>
<dbReference type="RefSeq" id="WP_206560962.1">
    <property type="nucleotide sequence ID" value="NZ_JAFKCZ010000008.1"/>
</dbReference>